<proteinExistence type="predicted"/>
<dbReference type="Gene3D" id="3.30.460.10">
    <property type="entry name" value="Beta Polymerase, domain 2"/>
    <property type="match status" value="1"/>
</dbReference>
<evidence type="ECO:0000313" key="1">
    <source>
        <dbReference type="EMBL" id="UNZ00569.1"/>
    </source>
</evidence>
<name>A0ABY3YS91_STRRM</name>
<sequence length="238" mass="26375">MKDHDSPASEALRLVHHHFPHAVGALLGGSAARGHTSASSDLDVAVLLPDSDTSRRQVIRHNGRLAELFIHTVTDFQQALEHNRGNRRGTLLFIYDQGMPLLDPYGDLERARVQARSSLAAGPIPLTPAEWERGRYFLTCFMDDLIDVPSTNRYEQLSLTDHTLREAAHLLTAHHRAWTGIGKWLPRRLLSADPVHGQALLDGHQRVAEHADTAPLAVAAERVLDLVGGPLREGYTQR</sequence>
<dbReference type="GeneID" id="66860354"/>
<organism evidence="1 2">
    <name type="scientific">Streptomyces rimosus subsp. rimosus</name>
    <dbReference type="NCBI Taxonomy" id="132474"/>
    <lineage>
        <taxon>Bacteria</taxon>
        <taxon>Bacillati</taxon>
        <taxon>Actinomycetota</taxon>
        <taxon>Actinomycetes</taxon>
        <taxon>Kitasatosporales</taxon>
        <taxon>Streptomycetaceae</taxon>
        <taxon>Streptomyces</taxon>
    </lineage>
</organism>
<dbReference type="CDD" id="cd05403">
    <property type="entry name" value="NT_KNTase_like"/>
    <property type="match status" value="1"/>
</dbReference>
<keyword evidence="2" id="KW-1185">Reference proteome</keyword>
<dbReference type="RefSeq" id="WP_003980036.1">
    <property type="nucleotide sequence ID" value="NZ_CP043497.1"/>
</dbReference>
<gene>
    <name evidence="1" type="ORF">SRIMR7_00280</name>
</gene>
<accession>A0ABY3YS91</accession>
<dbReference type="InterPro" id="IPR043519">
    <property type="entry name" value="NT_sf"/>
</dbReference>
<protein>
    <recommendedName>
        <fullName evidence="3">Nucleotidyltransferase domain-containing protein</fullName>
    </recommendedName>
</protein>
<dbReference type="EMBL" id="CP094298">
    <property type="protein sequence ID" value="UNZ00569.1"/>
    <property type="molecule type" value="Genomic_DNA"/>
</dbReference>
<reference evidence="1 2" key="1">
    <citation type="submission" date="2022-03" db="EMBL/GenBank/DDBJ databases">
        <title>Complete genome of Streptomyces rimosus ssp. rimosus R7 (=ATCC 10970).</title>
        <authorList>
            <person name="Beganovic S."/>
            <person name="Ruckert C."/>
            <person name="Busche T."/>
            <person name="Kalinowski J."/>
            <person name="Wittmann C."/>
        </authorList>
    </citation>
    <scope>NUCLEOTIDE SEQUENCE [LARGE SCALE GENOMIC DNA]</scope>
    <source>
        <strain evidence="1 2">R7</strain>
    </source>
</reference>
<dbReference type="SUPFAM" id="SSF81301">
    <property type="entry name" value="Nucleotidyltransferase"/>
    <property type="match status" value="1"/>
</dbReference>
<evidence type="ECO:0000313" key="2">
    <source>
        <dbReference type="Proteomes" id="UP000829494"/>
    </source>
</evidence>
<evidence type="ECO:0008006" key="3">
    <source>
        <dbReference type="Google" id="ProtNLM"/>
    </source>
</evidence>
<dbReference type="Proteomes" id="UP000829494">
    <property type="component" value="Chromosome"/>
</dbReference>